<gene>
    <name evidence="2" type="ORF">E2N92_00155</name>
</gene>
<dbReference type="InterPro" id="IPR025098">
    <property type="entry name" value="DUF4013"/>
</dbReference>
<evidence type="ECO:0000313" key="3">
    <source>
        <dbReference type="Proteomes" id="UP000826709"/>
    </source>
</evidence>
<feature type="transmembrane region" description="Helical" evidence="1">
    <location>
        <begin position="22"/>
        <end position="42"/>
    </location>
</feature>
<proteinExistence type="predicted"/>
<dbReference type="Proteomes" id="UP000826709">
    <property type="component" value="Chromosome"/>
</dbReference>
<dbReference type="EMBL" id="CP037968">
    <property type="protein sequence ID" value="QYZ77949.1"/>
    <property type="molecule type" value="Genomic_DNA"/>
</dbReference>
<keyword evidence="1" id="KW-0812">Transmembrane</keyword>
<feature type="transmembrane region" description="Helical" evidence="1">
    <location>
        <begin position="101"/>
        <end position="132"/>
    </location>
</feature>
<evidence type="ECO:0000256" key="1">
    <source>
        <dbReference type="SAM" id="Phobius"/>
    </source>
</evidence>
<feature type="transmembrane region" description="Helical" evidence="1">
    <location>
        <begin position="144"/>
        <end position="171"/>
    </location>
</feature>
<name>A0A8G1A001_9EURY</name>
<organism evidence="2 3">
    <name type="scientific">Methanofollis formosanus</name>
    <dbReference type="NCBI Taxonomy" id="299308"/>
    <lineage>
        <taxon>Archaea</taxon>
        <taxon>Methanobacteriati</taxon>
        <taxon>Methanobacteriota</taxon>
        <taxon>Stenosarchaea group</taxon>
        <taxon>Methanomicrobia</taxon>
        <taxon>Methanomicrobiales</taxon>
        <taxon>Methanomicrobiaceae</taxon>
        <taxon>Methanofollis</taxon>
    </lineage>
</organism>
<dbReference type="Pfam" id="PF13197">
    <property type="entry name" value="DUF4013"/>
    <property type="match status" value="1"/>
</dbReference>
<dbReference type="AlphaFoldDB" id="A0A8G1A001"/>
<dbReference type="RefSeq" id="WP_220681690.1">
    <property type="nucleotide sequence ID" value="NZ_CP037968.1"/>
</dbReference>
<dbReference type="KEGG" id="mfk:E2N92_00155"/>
<feature type="transmembrane region" description="Helical" evidence="1">
    <location>
        <begin position="68"/>
        <end position="95"/>
    </location>
</feature>
<keyword evidence="3" id="KW-1185">Reference proteome</keyword>
<evidence type="ECO:0000313" key="2">
    <source>
        <dbReference type="EMBL" id="QYZ77949.1"/>
    </source>
</evidence>
<protein>
    <submittedName>
        <fullName evidence="2">DUF4013 domain-containing protein</fullName>
    </submittedName>
</protein>
<reference evidence="2" key="1">
    <citation type="journal article" date="2005" name="Int. J. Syst. Evol. Microbiol.">
        <title>Methanofollis formosanus sp. nov., isolated from a fish pond.</title>
        <authorList>
            <person name="Wu S.Y."/>
            <person name="Chen S.C."/>
            <person name="Lai M.C."/>
        </authorList>
    </citation>
    <scope>NUCLEOTIDE SEQUENCE</scope>
    <source>
        <strain evidence="2">ML15</strain>
    </source>
</reference>
<keyword evidence="1" id="KW-1133">Transmembrane helix</keyword>
<sequence length="219" mass="23675">MDYGSMLGNSFEYAKEAVWGKWMKWIFLVIATIIFPLLYGYVMEIYRGKTPAPEFEDWVKLLIDGIKLIIVGFIYSIPALIVMAIFLGGSIALMASGSDAAVAAGAGSILLGILVTFVVAFIIGLIAAFGIIRFARTDSFGEAFNISAILAHIGAIGWGSYLIALIILWVAAVAISVVVGILMMIPFIGWLIAFFLTPVIEIFIARYMTLIYDSAAAPA</sequence>
<feature type="transmembrane region" description="Helical" evidence="1">
    <location>
        <begin position="177"/>
        <end position="204"/>
    </location>
</feature>
<keyword evidence="1" id="KW-0472">Membrane</keyword>
<accession>A0A8G1A001</accession>
<reference evidence="2" key="2">
    <citation type="submission" date="2019-03" db="EMBL/GenBank/DDBJ databases">
        <authorList>
            <person name="Chen S.-C."/>
            <person name="Wu S.-Y."/>
            <person name="Lai M.-C."/>
        </authorList>
    </citation>
    <scope>NUCLEOTIDE SEQUENCE</scope>
    <source>
        <strain evidence="2">ML15</strain>
    </source>
</reference>
<dbReference type="OrthoDB" id="107590at2157"/>